<feature type="transmembrane region" description="Helical" evidence="5">
    <location>
        <begin position="137"/>
        <end position="157"/>
    </location>
</feature>
<feature type="transmembrane region" description="Helical" evidence="5">
    <location>
        <begin position="45"/>
        <end position="63"/>
    </location>
</feature>
<evidence type="ECO:0000313" key="8">
    <source>
        <dbReference type="Proteomes" id="UP001501508"/>
    </source>
</evidence>
<evidence type="ECO:0000256" key="5">
    <source>
        <dbReference type="SAM" id="Phobius"/>
    </source>
</evidence>
<keyword evidence="1 4" id="KW-0349">Heme</keyword>
<dbReference type="PANTHER" id="PTHR35889:SF3">
    <property type="entry name" value="F-BOX DOMAIN-CONTAINING PROTEIN"/>
    <property type="match status" value="1"/>
</dbReference>
<feature type="domain" description="Cytochrome c" evidence="6">
    <location>
        <begin position="157"/>
        <end position="277"/>
    </location>
</feature>
<dbReference type="SUPFAM" id="SSF46626">
    <property type="entry name" value="Cytochrome c"/>
    <property type="match status" value="1"/>
</dbReference>
<dbReference type="EMBL" id="BAABEY010000030">
    <property type="protein sequence ID" value="GAA4443844.1"/>
    <property type="molecule type" value="Genomic_DNA"/>
</dbReference>
<dbReference type="InterPro" id="IPR011429">
    <property type="entry name" value="Cyt_c_Planctomycete-type"/>
</dbReference>
<dbReference type="Pfam" id="PF13290">
    <property type="entry name" value="CHB_HEX_C_1"/>
    <property type="match status" value="1"/>
</dbReference>
<dbReference type="Gene3D" id="3.80.10.10">
    <property type="entry name" value="Ribonuclease Inhibitor"/>
    <property type="match status" value="1"/>
</dbReference>
<name>A0ABP8M5K7_9BACT</name>
<organism evidence="7 8">
    <name type="scientific">Ravibacter arvi</name>
    <dbReference type="NCBI Taxonomy" id="2051041"/>
    <lineage>
        <taxon>Bacteria</taxon>
        <taxon>Pseudomonadati</taxon>
        <taxon>Bacteroidota</taxon>
        <taxon>Cytophagia</taxon>
        <taxon>Cytophagales</taxon>
        <taxon>Spirosomataceae</taxon>
        <taxon>Ravibacter</taxon>
    </lineage>
</organism>
<evidence type="ECO:0000256" key="2">
    <source>
        <dbReference type="ARBA" id="ARBA00022723"/>
    </source>
</evidence>
<dbReference type="SUPFAM" id="SSF52047">
    <property type="entry name" value="RNI-like"/>
    <property type="match status" value="1"/>
</dbReference>
<feature type="transmembrane region" description="Helical" evidence="5">
    <location>
        <begin position="75"/>
        <end position="98"/>
    </location>
</feature>
<comment type="caution">
    <text evidence="7">The sequence shown here is derived from an EMBL/GenBank/DDBJ whole genome shotgun (WGS) entry which is preliminary data.</text>
</comment>
<accession>A0ABP8M5K7</accession>
<evidence type="ECO:0000256" key="3">
    <source>
        <dbReference type="ARBA" id="ARBA00023004"/>
    </source>
</evidence>
<dbReference type="InterPro" id="IPR059177">
    <property type="entry name" value="GH29D-like_dom"/>
</dbReference>
<dbReference type="Pfam" id="PF07635">
    <property type="entry name" value="PSCyt1"/>
    <property type="match status" value="1"/>
</dbReference>
<dbReference type="RefSeq" id="WP_345031226.1">
    <property type="nucleotide sequence ID" value="NZ_BAABEY010000030.1"/>
</dbReference>
<dbReference type="InterPro" id="IPR032675">
    <property type="entry name" value="LRR_dom_sf"/>
</dbReference>
<dbReference type="Proteomes" id="UP001501508">
    <property type="component" value="Unassembled WGS sequence"/>
</dbReference>
<keyword evidence="2 4" id="KW-0479">Metal-binding</keyword>
<dbReference type="PROSITE" id="PS51007">
    <property type="entry name" value="CYTC"/>
    <property type="match status" value="1"/>
</dbReference>
<dbReference type="PANTHER" id="PTHR35889">
    <property type="entry name" value="CYCLOINULO-OLIGOSACCHARIDE FRUCTANOTRANSFERASE-RELATED"/>
    <property type="match status" value="1"/>
</dbReference>
<sequence>MNYIKSLPIHLIIGLNSFILFFLFFEARISAPPILETVGRLHPLILHFPIVLLLLAVLFELAREKFPWEGAVSTWLVRFFLYAGAISAAVTVIFGLFLSKEDGYSGELVLYHKWLGVVTCWLSAGLCIGYSRLGRTAAVISMAVMAIALTGAGHYGAAITHGENFILEPIRPKSTGIQDLSKALIYPDLVAPVLKQKCISCHNPDKAKGGLVLTDTAAMVKGGENGKLFIAGNASGSLLTERLLLDLNHKHRMPPKGKPQLTEAEIGLIKAWIDDGADFRSSLKTSSQASAISAFAASIYGETREPGYDFAPADPEVVAGLATSNLLLAPVSYNSPGLDASFFGRSNFNKKTLETLTRVGEQIVSINLSGMPVGDPDMALVTPFINLRTLNLNQTAITDKAIPELQKLKKLEVIMLTGTNLSPGAFEKLAKLPNLKRVYAWNTRLARTEADRLQKNGPKFDVGPENRDSTLLQLNPPLFVPSNSFFREPFALSISHPVYGAAIRYTVNGADPGPADQVVNKKPVTITQNTVVKAQAFKDGWTGSEIVEKTYQRGAMIPTSFSLATQPHPLHKGNGAASLFDLQDGSPDILYASDGKWLGYQSQPFIADLKFDKPVGAREILLSTLTSVALDAFPPASVEIRASGPGGDTILIARVTPNLPQKKAPVEKQIIRCPLPASGTFGHLRVIVTPLPKMPGWHARHGQPAWFFIDEILIN</sequence>
<protein>
    <submittedName>
        <fullName evidence="7">Chitobiase/beta-hexosaminidase C-terminal domain-containing protein</fullName>
    </submittedName>
</protein>
<feature type="transmembrane region" description="Helical" evidence="5">
    <location>
        <begin position="110"/>
        <end position="130"/>
    </location>
</feature>
<evidence type="ECO:0000256" key="1">
    <source>
        <dbReference type="ARBA" id="ARBA00022617"/>
    </source>
</evidence>
<keyword evidence="5" id="KW-0472">Membrane</keyword>
<evidence type="ECO:0000259" key="6">
    <source>
        <dbReference type="PROSITE" id="PS51007"/>
    </source>
</evidence>
<dbReference type="InterPro" id="IPR009056">
    <property type="entry name" value="Cyt_c-like_dom"/>
</dbReference>
<keyword evidence="5" id="KW-1133">Transmembrane helix</keyword>
<evidence type="ECO:0000313" key="7">
    <source>
        <dbReference type="EMBL" id="GAA4443844.1"/>
    </source>
</evidence>
<dbReference type="InterPro" id="IPR036909">
    <property type="entry name" value="Cyt_c-like_dom_sf"/>
</dbReference>
<evidence type="ECO:0000256" key="4">
    <source>
        <dbReference type="PROSITE-ProRule" id="PRU00433"/>
    </source>
</evidence>
<keyword evidence="8" id="KW-1185">Reference proteome</keyword>
<gene>
    <name evidence="7" type="ORF">GCM10023091_33100</name>
</gene>
<keyword evidence="3 4" id="KW-0408">Iron</keyword>
<keyword evidence="5" id="KW-0812">Transmembrane</keyword>
<reference evidence="8" key="1">
    <citation type="journal article" date="2019" name="Int. J. Syst. Evol. Microbiol.">
        <title>The Global Catalogue of Microorganisms (GCM) 10K type strain sequencing project: providing services to taxonomists for standard genome sequencing and annotation.</title>
        <authorList>
            <consortium name="The Broad Institute Genomics Platform"/>
            <consortium name="The Broad Institute Genome Sequencing Center for Infectious Disease"/>
            <person name="Wu L."/>
            <person name="Ma J."/>
        </authorList>
    </citation>
    <scope>NUCLEOTIDE SEQUENCE [LARGE SCALE GENOMIC DNA]</scope>
    <source>
        <strain evidence="8">JCM 31920</strain>
    </source>
</reference>
<proteinExistence type="predicted"/>
<feature type="transmembrane region" description="Helical" evidence="5">
    <location>
        <begin position="7"/>
        <end position="25"/>
    </location>
</feature>